<dbReference type="SUPFAM" id="SSF48371">
    <property type="entry name" value="ARM repeat"/>
    <property type="match status" value="1"/>
</dbReference>
<keyword evidence="3" id="KW-0813">Transport</keyword>
<protein>
    <submittedName>
        <fullName evidence="5">Member of the karyopherin-beta</fullName>
    </submittedName>
</protein>
<organism evidence="5 6">
    <name type="scientific">Emydomyces testavorans</name>
    <dbReference type="NCBI Taxonomy" id="2070801"/>
    <lineage>
        <taxon>Eukaryota</taxon>
        <taxon>Fungi</taxon>
        <taxon>Dikarya</taxon>
        <taxon>Ascomycota</taxon>
        <taxon>Pezizomycotina</taxon>
        <taxon>Eurotiomycetes</taxon>
        <taxon>Eurotiomycetidae</taxon>
        <taxon>Onygenales</taxon>
        <taxon>Nannizziopsiaceae</taxon>
        <taxon>Emydomyces</taxon>
    </lineage>
</organism>
<name>A0AAF0DDG8_9EURO</name>
<dbReference type="AlphaFoldDB" id="A0AAF0DDG8"/>
<dbReference type="Gene3D" id="1.25.10.10">
    <property type="entry name" value="Leucine-rich Repeat Variant"/>
    <property type="match status" value="1"/>
</dbReference>
<evidence type="ECO:0000313" key="6">
    <source>
        <dbReference type="Proteomes" id="UP001219355"/>
    </source>
</evidence>
<evidence type="ECO:0000256" key="1">
    <source>
        <dbReference type="ARBA" id="ARBA00004123"/>
    </source>
</evidence>
<proteinExistence type="inferred from homology"/>
<evidence type="ECO:0000256" key="4">
    <source>
        <dbReference type="ARBA" id="ARBA00023242"/>
    </source>
</evidence>
<dbReference type="GO" id="GO:0005737">
    <property type="term" value="C:cytoplasm"/>
    <property type="evidence" value="ECO:0007669"/>
    <property type="project" value="TreeGrafter"/>
</dbReference>
<sequence>MTAMFFKSQAPWTYCIRHVAISLANGKYLPEAQSDQQSFQALVLPSLNYDRLLAVVSFSTTLAEESIRYPSTSIGYQDRLAANLNDAFFLINYAFQRAITHAQAPAYAAWSEQSRNTAQEAIQSLHAWVSALRSIRIDKIALINAVNVPLTCAIRFLSEPRLAPITMELLTDILTNQPKLLGFEHFNRILDFLISQGGQQYALAILKGDFDDAQMRFLELLLKFASSEEQVRILTEPPDEKYERILFFLFKLFHAPGFAAVEDMTSNLLIEFWTEAADSISELILEGAFDEPTPTIKENFSRVVVECFDKLRYPTPSTLKEWDDDDVKVFNAFRRDFSDFLLATYPLLGVPIIQQIQERAAIAIRDQDWERFEVAMFCLAALAETVAENEHADDLLHALFQSELFDAICYSRTVIPLKARQTLSEVISRYTPYFGRNHNLLPSALNFLFTSLDTPSSEQAAARSISRLCGTCRPPLTVYIGDFINKFSQLHANPSTSCHTLERVVEGIASVIQAIASEPGKANLLVKLLDPLCQEAKQACETSRNGQQEAGLVSGLRVINCTASIGKGLRAPDESVIDLDGEHEDHGSSFWVSDPRGVSLQALIIQILEYLVNEFSVDGDIIEGACDVLKAGYTEKSPGPYVLPPQMTVRFVKAVNMTSTRFPVVMGTASAFLASRASNPSQVHNEVVELIVHVYNLMFEMARDPSQYDPEAAHSCIDFLTRLLPKYSESFFSLSEAPPGKPLVVPAILHFTIVTLKGPDTLPLRAACSFWTALLTLPDLPPAFTPDDHFRGQQPSGAPKPFDAYLAQLADVVIKQVAGRCARSDIDHFSEVLKKFAFKHQGAARIHLGSALASLHVALTDQPVPSPAAVQQMPDGDDAESVVSKAERERFLSSILAMRGSRATNNIVRDFWVACRGKGFAYA</sequence>
<keyword evidence="6" id="KW-1185">Reference proteome</keyword>
<comment type="subcellular location">
    <subcellularLocation>
        <location evidence="1">Nucleus</location>
    </subcellularLocation>
</comment>
<evidence type="ECO:0000256" key="3">
    <source>
        <dbReference type="ARBA" id="ARBA00022448"/>
    </source>
</evidence>
<dbReference type="EMBL" id="CP120627">
    <property type="protein sequence ID" value="WEW56447.1"/>
    <property type="molecule type" value="Genomic_DNA"/>
</dbReference>
<reference evidence="5" key="1">
    <citation type="submission" date="2023-03" db="EMBL/GenBank/DDBJ databases">
        <title>Emydomyces testavorans Genome Sequence.</title>
        <authorList>
            <person name="Hoyer L."/>
        </authorList>
    </citation>
    <scope>NUCLEOTIDE SEQUENCE</scope>
    <source>
        <strain evidence="5">16-2883</strain>
    </source>
</reference>
<dbReference type="GO" id="GO:0006606">
    <property type="term" value="P:protein import into nucleus"/>
    <property type="evidence" value="ECO:0007669"/>
    <property type="project" value="TreeGrafter"/>
</dbReference>
<accession>A0AAF0DDG8</accession>
<dbReference type="GO" id="GO:0005634">
    <property type="term" value="C:nucleus"/>
    <property type="evidence" value="ECO:0007669"/>
    <property type="project" value="UniProtKB-SubCell"/>
</dbReference>
<dbReference type="PANTHER" id="PTHR12363:SF33">
    <property type="entry name" value="IMPORTIN-13"/>
    <property type="match status" value="1"/>
</dbReference>
<dbReference type="InterPro" id="IPR016024">
    <property type="entry name" value="ARM-type_fold"/>
</dbReference>
<evidence type="ECO:0000313" key="5">
    <source>
        <dbReference type="EMBL" id="WEW56447.1"/>
    </source>
</evidence>
<keyword evidence="4" id="KW-0539">Nucleus</keyword>
<dbReference type="PANTHER" id="PTHR12363">
    <property type="entry name" value="TRANSPORTIN 3 AND IMPORTIN 13"/>
    <property type="match status" value="1"/>
</dbReference>
<dbReference type="Proteomes" id="UP001219355">
    <property type="component" value="Chromosome 1"/>
</dbReference>
<gene>
    <name evidence="5" type="primary">PDR6</name>
    <name evidence="5" type="ORF">PRK78_001890</name>
</gene>
<comment type="similarity">
    <text evidence="2">Belongs to the importin beta family.</text>
</comment>
<dbReference type="InterPro" id="IPR011989">
    <property type="entry name" value="ARM-like"/>
</dbReference>
<dbReference type="InterPro" id="IPR051345">
    <property type="entry name" value="Importin_beta-like_NTR"/>
</dbReference>
<evidence type="ECO:0000256" key="2">
    <source>
        <dbReference type="ARBA" id="ARBA00007991"/>
    </source>
</evidence>